<feature type="domain" description="C3H1-type" evidence="10">
    <location>
        <begin position="80"/>
        <end position="108"/>
    </location>
</feature>
<evidence type="ECO:0000256" key="1">
    <source>
        <dbReference type="ARBA" id="ARBA00004123"/>
    </source>
</evidence>
<dbReference type="Proteomes" id="UP000029120">
    <property type="component" value="Chromosome 8"/>
</dbReference>
<feature type="zinc finger region" description="C3H1-type" evidence="8">
    <location>
        <begin position="276"/>
        <end position="304"/>
    </location>
</feature>
<feature type="zinc finger region" description="C3H1-type" evidence="8">
    <location>
        <begin position="80"/>
        <end position="108"/>
    </location>
</feature>
<keyword evidence="5 8" id="KW-0862">Zinc</keyword>
<evidence type="ECO:0000313" key="11">
    <source>
        <dbReference type="EMBL" id="KFK25872.1"/>
    </source>
</evidence>
<dbReference type="AlphaFoldDB" id="A0A087G7M0"/>
<accession>A0A087G7M0</accession>
<dbReference type="eggNOG" id="KOG1677">
    <property type="taxonomic scope" value="Eukaryota"/>
</dbReference>
<keyword evidence="6" id="KW-0238">DNA-binding</keyword>
<gene>
    <name evidence="11" type="ordered locus">AALP_Aa8g173100</name>
</gene>
<dbReference type="PANTHER" id="PTHR12506">
    <property type="entry name" value="PROTEIN PHOSPHATASE RELATED"/>
    <property type="match status" value="1"/>
</dbReference>
<feature type="zinc finger region" description="C3H1-type" evidence="8">
    <location>
        <begin position="126"/>
        <end position="154"/>
    </location>
</feature>
<comment type="subcellular location">
    <subcellularLocation>
        <location evidence="1">Nucleus</location>
    </subcellularLocation>
</comment>
<feature type="domain" description="C3H1-type" evidence="10">
    <location>
        <begin position="276"/>
        <end position="304"/>
    </location>
</feature>
<organism evidence="11 12">
    <name type="scientific">Arabis alpina</name>
    <name type="common">Alpine rock-cress</name>
    <dbReference type="NCBI Taxonomy" id="50452"/>
    <lineage>
        <taxon>Eukaryota</taxon>
        <taxon>Viridiplantae</taxon>
        <taxon>Streptophyta</taxon>
        <taxon>Embryophyta</taxon>
        <taxon>Tracheophyta</taxon>
        <taxon>Spermatophyta</taxon>
        <taxon>Magnoliopsida</taxon>
        <taxon>eudicotyledons</taxon>
        <taxon>Gunneridae</taxon>
        <taxon>Pentapetalae</taxon>
        <taxon>rosids</taxon>
        <taxon>malvids</taxon>
        <taxon>Brassicales</taxon>
        <taxon>Brassicaceae</taxon>
        <taxon>Arabideae</taxon>
        <taxon>Arabis</taxon>
    </lineage>
</organism>
<feature type="region of interest" description="Disordered" evidence="9">
    <location>
        <begin position="391"/>
        <end position="410"/>
    </location>
</feature>
<dbReference type="GO" id="GO:0005634">
    <property type="term" value="C:nucleus"/>
    <property type="evidence" value="ECO:0007669"/>
    <property type="project" value="UniProtKB-SubCell"/>
</dbReference>
<dbReference type="PROSITE" id="PS50103">
    <property type="entry name" value="ZF_C3H1"/>
    <property type="match status" value="5"/>
</dbReference>
<feature type="domain" description="C3H1-type" evidence="10">
    <location>
        <begin position="126"/>
        <end position="154"/>
    </location>
</feature>
<dbReference type="InterPro" id="IPR000571">
    <property type="entry name" value="Znf_CCCH"/>
</dbReference>
<dbReference type="FunFam" id="4.10.1000.10:FF:000028">
    <property type="entry name" value="Zinc finger nuclease 2"/>
    <property type="match status" value="1"/>
</dbReference>
<dbReference type="FunFam" id="4.10.1000.10:FF:000030">
    <property type="entry name" value="CCCH type zinc finger protein"/>
    <property type="match status" value="1"/>
</dbReference>
<keyword evidence="4 8" id="KW-0863">Zinc-finger</keyword>
<feature type="domain" description="C3H1-type" evidence="10">
    <location>
        <begin position="322"/>
        <end position="350"/>
    </location>
</feature>
<dbReference type="Gramene" id="KFK25872">
    <property type="protein sequence ID" value="KFK25872"/>
    <property type="gene ID" value="AALP_AA8G173100"/>
</dbReference>
<dbReference type="GO" id="GO:0003677">
    <property type="term" value="F:DNA binding"/>
    <property type="evidence" value="ECO:0007669"/>
    <property type="project" value="UniProtKB-KW"/>
</dbReference>
<dbReference type="OrthoDB" id="411372at2759"/>
<feature type="domain" description="C3H1-type" evidence="10">
    <location>
        <begin position="35"/>
        <end position="63"/>
    </location>
</feature>
<evidence type="ECO:0000256" key="4">
    <source>
        <dbReference type="ARBA" id="ARBA00022771"/>
    </source>
</evidence>
<proteinExistence type="predicted"/>
<keyword evidence="12" id="KW-1185">Reference proteome</keyword>
<evidence type="ECO:0000259" key="10">
    <source>
        <dbReference type="PROSITE" id="PS50103"/>
    </source>
</evidence>
<keyword evidence="7" id="KW-0539">Nucleus</keyword>
<dbReference type="Gene3D" id="2.30.30.1190">
    <property type="match status" value="1"/>
</dbReference>
<name>A0A087G7M0_ARAAL</name>
<evidence type="ECO:0000313" key="12">
    <source>
        <dbReference type="Proteomes" id="UP000029120"/>
    </source>
</evidence>
<dbReference type="GO" id="GO:0008270">
    <property type="term" value="F:zinc ion binding"/>
    <property type="evidence" value="ECO:0007669"/>
    <property type="project" value="UniProtKB-KW"/>
</dbReference>
<protein>
    <recommendedName>
        <fullName evidence="10">C3H1-type domain-containing protein</fullName>
    </recommendedName>
</protein>
<evidence type="ECO:0000256" key="9">
    <source>
        <dbReference type="SAM" id="MobiDB-lite"/>
    </source>
</evidence>
<dbReference type="PANTHER" id="PTHR12506:SF18">
    <property type="entry name" value="ZINC FINGER CCCH DOMAIN-CONTAINING PROTEIN 33-RELATED"/>
    <property type="match status" value="1"/>
</dbReference>
<dbReference type="InterPro" id="IPR050974">
    <property type="entry name" value="Plant_ZF_CCCH"/>
</dbReference>
<evidence type="ECO:0000256" key="2">
    <source>
        <dbReference type="ARBA" id="ARBA00022723"/>
    </source>
</evidence>
<dbReference type="SMART" id="SM00356">
    <property type="entry name" value="ZnF_C3H1"/>
    <property type="match status" value="5"/>
</dbReference>
<feature type="region of interest" description="Disordered" evidence="9">
    <location>
        <begin position="222"/>
        <end position="241"/>
    </location>
</feature>
<keyword evidence="2 8" id="KW-0479">Metal-binding</keyword>
<dbReference type="Pfam" id="PF00642">
    <property type="entry name" value="zf-CCCH"/>
    <property type="match status" value="5"/>
</dbReference>
<reference evidence="12" key="1">
    <citation type="journal article" date="2015" name="Nat. Plants">
        <title>Genome expansion of Arabis alpina linked with retrotransposition and reduced symmetric DNA methylation.</title>
        <authorList>
            <person name="Willing E.M."/>
            <person name="Rawat V."/>
            <person name="Mandakova T."/>
            <person name="Maumus F."/>
            <person name="James G.V."/>
            <person name="Nordstroem K.J."/>
            <person name="Becker C."/>
            <person name="Warthmann N."/>
            <person name="Chica C."/>
            <person name="Szarzynska B."/>
            <person name="Zytnicki M."/>
            <person name="Albani M.C."/>
            <person name="Kiefer C."/>
            <person name="Bergonzi S."/>
            <person name="Castaings L."/>
            <person name="Mateos J.L."/>
            <person name="Berns M.C."/>
            <person name="Bujdoso N."/>
            <person name="Piofczyk T."/>
            <person name="de Lorenzo L."/>
            <person name="Barrero-Sicilia C."/>
            <person name="Mateos I."/>
            <person name="Piednoel M."/>
            <person name="Hagmann J."/>
            <person name="Chen-Min-Tao R."/>
            <person name="Iglesias-Fernandez R."/>
            <person name="Schuster S.C."/>
            <person name="Alonso-Blanco C."/>
            <person name="Roudier F."/>
            <person name="Carbonero P."/>
            <person name="Paz-Ares J."/>
            <person name="Davis S.J."/>
            <person name="Pecinka A."/>
            <person name="Quesneville H."/>
            <person name="Colot V."/>
            <person name="Lysak M.A."/>
            <person name="Weigel D."/>
            <person name="Coupland G."/>
            <person name="Schneeberger K."/>
        </authorList>
    </citation>
    <scope>NUCLEOTIDE SEQUENCE [LARGE SCALE GENOMIC DNA]</scope>
    <source>
        <strain evidence="12">cv. Pajares</strain>
    </source>
</reference>
<dbReference type="OMA" id="PMEIFAY"/>
<feature type="zinc finger region" description="C3H1-type" evidence="8">
    <location>
        <begin position="322"/>
        <end position="350"/>
    </location>
</feature>
<dbReference type="EMBL" id="CM002876">
    <property type="protein sequence ID" value="KFK25872.1"/>
    <property type="molecule type" value="Genomic_DNA"/>
</dbReference>
<keyword evidence="3" id="KW-0677">Repeat</keyword>
<dbReference type="Gene3D" id="4.10.1000.10">
    <property type="entry name" value="Zinc finger, CCCH-type"/>
    <property type="match status" value="2"/>
</dbReference>
<evidence type="ECO:0000256" key="5">
    <source>
        <dbReference type="ARBA" id="ARBA00022833"/>
    </source>
</evidence>
<dbReference type="SUPFAM" id="SSF90229">
    <property type="entry name" value="CCCH zinc finger"/>
    <property type="match status" value="5"/>
</dbReference>
<dbReference type="GO" id="GO:0003729">
    <property type="term" value="F:mRNA binding"/>
    <property type="evidence" value="ECO:0007669"/>
    <property type="project" value="EnsemblPlants"/>
</dbReference>
<evidence type="ECO:0000256" key="6">
    <source>
        <dbReference type="ARBA" id="ARBA00023125"/>
    </source>
</evidence>
<evidence type="ECO:0000256" key="3">
    <source>
        <dbReference type="ARBA" id="ARBA00022737"/>
    </source>
</evidence>
<sequence>MDFDSRVAISREATSLSHLLNQNEIIGGVGLYPERPGEPDCSYYIRTGLCRFGSTCRFNHPRDRKLVIATARIRGEYPERIDQPDCQFYLKTGTCKFGVTCKFHHPRNNADIAGSVSVNALGYPLRPEEDDCSYFLRTGHCKFGGTCKFNHPQSQSSNLMVSLSGSPVYSALQSPTGQQSYTWSRASFVANTPRFASLILPQGGGVSVQGWNAYNGQLGSLSPSGSDQNYRNQQQNDAKESSVSQGALFSSRFHSGNSVPLGYYASLAREDLFPERPGQPECQFYMKTGDCKFGTVCKFHHPRDRQAPAPDCVLSPVDLPLRPGEPLCVFYSRYGICKFGPSCKFDHPMRVFTYKNNASPSSSSSSLHQETITTQLRNLLVSSSVEATPTTLPSVSETTSVKDTIVDAQN</sequence>
<feature type="zinc finger region" description="C3H1-type" evidence="8">
    <location>
        <begin position="35"/>
        <end position="63"/>
    </location>
</feature>
<dbReference type="InterPro" id="IPR036855">
    <property type="entry name" value="Znf_CCCH_sf"/>
</dbReference>
<evidence type="ECO:0000256" key="8">
    <source>
        <dbReference type="PROSITE-ProRule" id="PRU00723"/>
    </source>
</evidence>
<evidence type="ECO:0000256" key="7">
    <source>
        <dbReference type="ARBA" id="ARBA00023242"/>
    </source>
</evidence>